<evidence type="ECO:0000259" key="2">
    <source>
        <dbReference type="Pfam" id="PF05155"/>
    </source>
</evidence>
<reference evidence="3 4" key="1">
    <citation type="journal article" date="2008" name="Int. J. Syst. Evol. Microbiol.">
        <title>Amphritea japonica sp. nov. and Amphritea balenae sp. nov., isolated from the sediment adjacent to sperm whale carcasses off Kagoshima, Japan.</title>
        <authorList>
            <person name="Miyazaki M."/>
            <person name="Nogi Y."/>
            <person name="Fujiwara Y."/>
            <person name="Kawato M."/>
            <person name="Nagahama T."/>
            <person name="Kubokawa K."/>
            <person name="Horikoshi K."/>
        </authorList>
    </citation>
    <scope>NUCLEOTIDE SEQUENCE [LARGE SCALE GENOMIC DNA]</scope>
    <source>
        <strain evidence="3 4">ATCC BAA-1530</strain>
    </source>
</reference>
<keyword evidence="4" id="KW-1185">Reference proteome</keyword>
<dbReference type="RefSeq" id="WP_201356427.1">
    <property type="nucleotide sequence ID" value="NZ_AP014545.1"/>
</dbReference>
<feature type="domain" description="Replication-associated protein G2P C-terminal" evidence="2">
    <location>
        <begin position="259"/>
        <end position="339"/>
    </location>
</feature>
<dbReference type="InterPro" id="IPR022688">
    <property type="entry name" value="G2P_C"/>
</dbReference>
<gene>
    <name evidence="3" type="ORF">AMJAP_1648</name>
</gene>
<accession>A0A7R6PB57</accession>
<dbReference type="InterPro" id="IPR006516">
    <property type="entry name" value="G2P"/>
</dbReference>
<evidence type="ECO:0000313" key="3">
    <source>
        <dbReference type="EMBL" id="BBB26243.1"/>
    </source>
</evidence>
<proteinExistence type="predicted"/>
<dbReference type="NCBIfam" id="TIGR01629">
    <property type="entry name" value="rep_II_X"/>
    <property type="match status" value="1"/>
</dbReference>
<dbReference type="EMBL" id="AP014545">
    <property type="protein sequence ID" value="BBB26243.1"/>
    <property type="molecule type" value="Genomic_DNA"/>
</dbReference>
<protein>
    <submittedName>
        <fullName evidence="3">Phage/plasmid replication protein</fullName>
    </submittedName>
</protein>
<dbReference type="Pfam" id="PF05155">
    <property type="entry name" value="G2P_X_C"/>
    <property type="match status" value="1"/>
</dbReference>
<dbReference type="GO" id="GO:0006260">
    <property type="term" value="P:DNA replication"/>
    <property type="evidence" value="ECO:0007669"/>
    <property type="project" value="InterPro"/>
</dbReference>
<dbReference type="Proteomes" id="UP000595663">
    <property type="component" value="Chromosome"/>
</dbReference>
<organism evidence="3 4">
    <name type="scientific">Amphritea japonica ATCC BAA-1530</name>
    <dbReference type="NCBI Taxonomy" id="1278309"/>
    <lineage>
        <taxon>Bacteria</taxon>
        <taxon>Pseudomonadati</taxon>
        <taxon>Pseudomonadota</taxon>
        <taxon>Gammaproteobacteria</taxon>
        <taxon>Oceanospirillales</taxon>
        <taxon>Oceanospirillaceae</taxon>
        <taxon>Amphritea</taxon>
    </lineage>
</organism>
<dbReference type="AlphaFoldDB" id="A0A7R6PB57"/>
<feature type="domain" description="Replication-associated protein G2P N-terminal" evidence="1">
    <location>
        <begin position="1"/>
        <end position="232"/>
    </location>
</feature>
<name>A0A7R6PB57_9GAMM</name>
<evidence type="ECO:0000259" key="1">
    <source>
        <dbReference type="Pfam" id="PF05144"/>
    </source>
</evidence>
<dbReference type="Pfam" id="PF05144">
    <property type="entry name" value="Phage_CRI"/>
    <property type="match status" value="1"/>
</dbReference>
<sequence>MIDWVTGKLPCLHAPLKSGSVMKVSPEGEVEWSTLLRVAITGSFESSINVKSLGSDGQGHAEFLHVDGNPTKFVQGHNVFGTDDISEITYMAAHRIVSFLIESGAASVFLSNSMDYPAISNGDFEIDRIDINYMFELPSRSDVNAWLRAAEYNSHTRHGRAVNSKGTVYWGKNSRRWSLKAYCKAAEIEGGKKHRLPEGDRFTKLKDWVQNKLRLELTLRQLELRKLGIVKAKDLRPERVKEIYNEYIGRLEMGEKVILNDEESLAIPRSARCTYLMWKQGMVPFDMLPKPTFYRHRKQLLEHGVDISNPPPVAASSNVVPMLKVLEAKPVEIPQWAYDQRLIAVA</sequence>
<dbReference type="InterPro" id="IPR022686">
    <property type="entry name" value="G2P_N"/>
</dbReference>
<evidence type="ECO:0000313" key="4">
    <source>
        <dbReference type="Proteomes" id="UP000595663"/>
    </source>
</evidence>
<dbReference type="KEGG" id="ajp:AMJAP_1648"/>